<sequence>ASTWIEMRRSEGRELNKTLGHTARNLLIFTLLLSVTLLYPVLMA</sequence>
<dbReference type="EMBL" id="AMCI01007849">
    <property type="protein sequence ID" value="EJW91938.1"/>
    <property type="molecule type" value="Genomic_DNA"/>
</dbReference>
<feature type="non-terminal residue" evidence="2">
    <location>
        <position position="1"/>
    </location>
</feature>
<comment type="caution">
    <text evidence="2">The sequence shown here is derived from an EMBL/GenBank/DDBJ whole genome shotgun (WGS) entry which is preliminary data.</text>
</comment>
<proteinExistence type="predicted"/>
<dbReference type="AlphaFoldDB" id="J9FBX4"/>
<protein>
    <submittedName>
        <fullName evidence="2">Uncharacterized protein</fullName>
    </submittedName>
</protein>
<evidence type="ECO:0000313" key="2">
    <source>
        <dbReference type="EMBL" id="EJW91938.1"/>
    </source>
</evidence>
<keyword evidence="1" id="KW-0812">Transmembrane</keyword>
<reference evidence="2" key="1">
    <citation type="journal article" date="2012" name="PLoS ONE">
        <title>Gene sets for utilization of primary and secondary nutrition supplies in the distal gut of endangered iberian lynx.</title>
        <authorList>
            <person name="Alcaide M."/>
            <person name="Messina E."/>
            <person name="Richter M."/>
            <person name="Bargiela R."/>
            <person name="Peplies J."/>
            <person name="Huws S.A."/>
            <person name="Newbold C.J."/>
            <person name="Golyshin P.N."/>
            <person name="Simon M.A."/>
            <person name="Lopez G."/>
            <person name="Yakimov M.M."/>
            <person name="Ferrer M."/>
        </authorList>
    </citation>
    <scope>NUCLEOTIDE SEQUENCE</scope>
</reference>
<keyword evidence="1" id="KW-1133">Transmembrane helix</keyword>
<evidence type="ECO:0000256" key="1">
    <source>
        <dbReference type="SAM" id="Phobius"/>
    </source>
</evidence>
<keyword evidence="1" id="KW-0472">Membrane</keyword>
<name>J9FBX4_9ZZZZ</name>
<feature type="transmembrane region" description="Helical" evidence="1">
    <location>
        <begin position="21"/>
        <end position="42"/>
    </location>
</feature>
<gene>
    <name evidence="2" type="ORF">EVA_19955</name>
</gene>
<organism evidence="2">
    <name type="scientific">gut metagenome</name>
    <dbReference type="NCBI Taxonomy" id="749906"/>
    <lineage>
        <taxon>unclassified sequences</taxon>
        <taxon>metagenomes</taxon>
        <taxon>organismal metagenomes</taxon>
    </lineage>
</organism>
<accession>J9FBX4</accession>